<dbReference type="Gene3D" id="2.40.170.20">
    <property type="entry name" value="TonB-dependent receptor, beta-barrel domain"/>
    <property type="match status" value="1"/>
</dbReference>
<dbReference type="GO" id="GO:0015344">
    <property type="term" value="F:siderophore uptake transmembrane transporter activity"/>
    <property type="evidence" value="ECO:0007669"/>
    <property type="project" value="TreeGrafter"/>
</dbReference>
<dbReference type="Pfam" id="PF07715">
    <property type="entry name" value="Plug"/>
    <property type="match status" value="1"/>
</dbReference>
<evidence type="ECO:0000256" key="7">
    <source>
        <dbReference type="ARBA" id="ARBA00023237"/>
    </source>
</evidence>
<comment type="caution">
    <text evidence="13">The sequence shown here is derived from an EMBL/GenBank/DDBJ whole genome shotgun (WGS) entry which is preliminary data.</text>
</comment>
<dbReference type="AlphaFoldDB" id="A0A937HJD3"/>
<proteinExistence type="inferred from homology"/>
<dbReference type="InterPro" id="IPR000531">
    <property type="entry name" value="Beta-barrel_TonB"/>
</dbReference>
<dbReference type="InterPro" id="IPR012910">
    <property type="entry name" value="Plug_dom"/>
</dbReference>
<evidence type="ECO:0000313" key="13">
    <source>
        <dbReference type="EMBL" id="MBL6761478.1"/>
    </source>
</evidence>
<keyword evidence="13" id="KW-0675">Receptor</keyword>
<evidence type="ECO:0000259" key="12">
    <source>
        <dbReference type="Pfam" id="PF07715"/>
    </source>
</evidence>
<evidence type="ECO:0000256" key="8">
    <source>
        <dbReference type="PROSITE-ProRule" id="PRU01360"/>
    </source>
</evidence>
<keyword evidence="10" id="KW-0732">Signal</keyword>
<gene>
    <name evidence="13" type="ORF">ISQ19_02150</name>
</gene>
<dbReference type="GO" id="GO:0044718">
    <property type="term" value="P:siderophore transmembrane transport"/>
    <property type="evidence" value="ECO:0007669"/>
    <property type="project" value="TreeGrafter"/>
</dbReference>
<comment type="similarity">
    <text evidence="8 9">Belongs to the TonB-dependent receptor family.</text>
</comment>
<dbReference type="CDD" id="cd01347">
    <property type="entry name" value="ligand_gated_channel"/>
    <property type="match status" value="1"/>
</dbReference>
<keyword evidence="7 8" id="KW-0998">Cell outer membrane</keyword>
<feature type="domain" description="TonB-dependent receptor plug" evidence="12">
    <location>
        <begin position="47"/>
        <end position="150"/>
    </location>
</feature>
<name>A0A937HJD3_9PROT</name>
<evidence type="ECO:0000259" key="11">
    <source>
        <dbReference type="Pfam" id="PF00593"/>
    </source>
</evidence>
<evidence type="ECO:0000313" key="14">
    <source>
        <dbReference type="Proteomes" id="UP000785783"/>
    </source>
</evidence>
<dbReference type="Gene3D" id="2.170.130.10">
    <property type="entry name" value="TonB-dependent receptor, plug domain"/>
    <property type="match status" value="1"/>
</dbReference>
<dbReference type="PANTHER" id="PTHR30069">
    <property type="entry name" value="TONB-DEPENDENT OUTER MEMBRANE RECEPTOR"/>
    <property type="match status" value="1"/>
</dbReference>
<sequence>MKKNITLGLWAALVSSPVLILSPVMAQDGEVDEIIVSATGIPTPAHEIGASVDIITAADLERQQISYLQDALKLKGVHIAESGGRGSLADIQYRGMRTKYVDLRIDGISMFDPGGDRVIWSHADAAGSERIELLSGSQAVLFGSNTISGVISQFTAIGGETQNATRLELGEQAARQIGLTGKGTANGWAYGYALNDKTTDGISDAAGPGNHETDGVETQLASFRLLRALTDSVSLELVGRFNEGEKEGDDYDPNPPYLAADALGKRDAFSRQALRGVVHYETDNATHRFGVTNFVSENDDIEANQLAGQREASRQKFDYFGTLSLSDNVRLVAGAESVSAEYENTDAVYTFEKREVDSDAVFALTAFALDDSHITVAARHDDHELFGSHASYRATLAHRLADMVSARLAYGTGFKAPSLFELYASFTGNPDLKPETSESIEAGLDWAVSPNADIAITFFGTRIEDRIGFHPSTFSSIQITGETKTRGFDVSLDGRLSNRLRLGVNLNYANSREPSGNSSARVPRVPRLTAASTLDYQANDVTSLGLSLRHMHNAVEGSYAFDDFTVVDLRAAYTLPNQVKVYGRLENAGDEDYETARGYNTLGRTLYVGLTAAF</sequence>
<evidence type="ECO:0000256" key="3">
    <source>
        <dbReference type="ARBA" id="ARBA00022452"/>
    </source>
</evidence>
<keyword evidence="5 9" id="KW-0798">TonB box</keyword>
<evidence type="ECO:0000256" key="2">
    <source>
        <dbReference type="ARBA" id="ARBA00022448"/>
    </source>
</evidence>
<keyword evidence="4 8" id="KW-0812">Transmembrane</keyword>
<evidence type="ECO:0000256" key="9">
    <source>
        <dbReference type="RuleBase" id="RU003357"/>
    </source>
</evidence>
<dbReference type="PANTHER" id="PTHR30069:SF28">
    <property type="entry name" value="TONB-DEPENDENT RECEPTOR YNCD-RELATED"/>
    <property type="match status" value="1"/>
</dbReference>
<dbReference type="SUPFAM" id="SSF56935">
    <property type="entry name" value="Porins"/>
    <property type="match status" value="1"/>
</dbReference>
<organism evidence="13 14">
    <name type="scientific">PS1 clade bacterium</name>
    <dbReference type="NCBI Taxonomy" id="2175152"/>
    <lineage>
        <taxon>Bacteria</taxon>
        <taxon>Pseudomonadati</taxon>
        <taxon>Pseudomonadota</taxon>
        <taxon>Alphaproteobacteria</taxon>
        <taxon>PS1 clade</taxon>
    </lineage>
</organism>
<feature type="domain" description="TonB-dependent receptor-like beta-barrel" evidence="11">
    <location>
        <begin position="179"/>
        <end position="587"/>
    </location>
</feature>
<dbReference type="GO" id="GO:0009279">
    <property type="term" value="C:cell outer membrane"/>
    <property type="evidence" value="ECO:0007669"/>
    <property type="project" value="UniProtKB-SubCell"/>
</dbReference>
<dbReference type="InterPro" id="IPR039426">
    <property type="entry name" value="TonB-dep_rcpt-like"/>
</dbReference>
<accession>A0A937HJD3</accession>
<keyword evidence="6 8" id="KW-0472">Membrane</keyword>
<reference evidence="13" key="1">
    <citation type="submission" date="2020-10" db="EMBL/GenBank/DDBJ databases">
        <title>Microbiome of the Black Sea water column analyzed by genome centric metagenomics.</title>
        <authorList>
            <person name="Cabello-Yeves P.J."/>
            <person name="Callieri C."/>
            <person name="Picazo A."/>
            <person name="Mehrshad M."/>
            <person name="Haro-Moreno J.M."/>
            <person name="Roda-Garcia J."/>
            <person name="Dzembekova N."/>
            <person name="Slabakova V."/>
            <person name="Slabakova N."/>
            <person name="Moncheva S."/>
            <person name="Rodriguez-Valera F."/>
        </authorList>
    </citation>
    <scope>NUCLEOTIDE SEQUENCE</scope>
    <source>
        <strain evidence="13">BS307-5m-G5</strain>
    </source>
</reference>
<evidence type="ECO:0000256" key="6">
    <source>
        <dbReference type="ARBA" id="ARBA00023136"/>
    </source>
</evidence>
<feature type="chain" id="PRO_5037393457" evidence="10">
    <location>
        <begin position="27"/>
        <end position="614"/>
    </location>
</feature>
<dbReference type="PROSITE" id="PS52016">
    <property type="entry name" value="TONB_DEPENDENT_REC_3"/>
    <property type="match status" value="1"/>
</dbReference>
<evidence type="ECO:0000256" key="10">
    <source>
        <dbReference type="SAM" id="SignalP"/>
    </source>
</evidence>
<keyword evidence="2 8" id="KW-0813">Transport</keyword>
<keyword evidence="3 8" id="KW-1134">Transmembrane beta strand</keyword>
<comment type="subcellular location">
    <subcellularLocation>
        <location evidence="1 8">Cell outer membrane</location>
        <topology evidence="1 8">Multi-pass membrane protein</topology>
    </subcellularLocation>
</comment>
<evidence type="ECO:0000256" key="1">
    <source>
        <dbReference type="ARBA" id="ARBA00004571"/>
    </source>
</evidence>
<dbReference type="Proteomes" id="UP000785783">
    <property type="component" value="Unassembled WGS sequence"/>
</dbReference>
<evidence type="ECO:0000256" key="4">
    <source>
        <dbReference type="ARBA" id="ARBA00022692"/>
    </source>
</evidence>
<feature type="signal peptide" evidence="10">
    <location>
        <begin position="1"/>
        <end position="26"/>
    </location>
</feature>
<evidence type="ECO:0000256" key="5">
    <source>
        <dbReference type="ARBA" id="ARBA00023077"/>
    </source>
</evidence>
<dbReference type="InterPro" id="IPR036942">
    <property type="entry name" value="Beta-barrel_TonB_sf"/>
</dbReference>
<protein>
    <submittedName>
        <fullName evidence="13">TonB-dependent receptor</fullName>
    </submittedName>
</protein>
<dbReference type="InterPro" id="IPR037066">
    <property type="entry name" value="Plug_dom_sf"/>
</dbReference>
<dbReference type="EMBL" id="JADHOK010000014">
    <property type="protein sequence ID" value="MBL6761478.1"/>
    <property type="molecule type" value="Genomic_DNA"/>
</dbReference>
<dbReference type="Pfam" id="PF00593">
    <property type="entry name" value="TonB_dep_Rec_b-barrel"/>
    <property type="match status" value="1"/>
</dbReference>